<dbReference type="EMBL" id="CALNXI010003422">
    <property type="protein sequence ID" value="CAH3193216.1"/>
    <property type="molecule type" value="Genomic_DNA"/>
</dbReference>
<keyword evidence="2" id="KW-1185">Reference proteome</keyword>
<evidence type="ECO:0000313" key="2">
    <source>
        <dbReference type="Proteomes" id="UP001159427"/>
    </source>
</evidence>
<comment type="caution">
    <text evidence="1">The sequence shown here is derived from an EMBL/GenBank/DDBJ whole genome shotgun (WGS) entry which is preliminary data.</text>
</comment>
<protein>
    <submittedName>
        <fullName evidence="1">Uncharacterized protein</fullName>
    </submittedName>
</protein>
<evidence type="ECO:0000313" key="1">
    <source>
        <dbReference type="EMBL" id="CAH3193216.1"/>
    </source>
</evidence>
<sequence>MDLRFTFSQKCCLCTGKSKTLSAIQKQAERKHTVEGDRVLNVVFLDNEENESSVPDIGFLNRRSQDFKIGYLSWLAGLTEQINTSLNPRGWVTLQFAQVPERYFGHLACQMGCRVHSMREVPHNKPSFYCPSTRRVSYKVYSLTSFTDALHEQTLLKLNDTAWYSDLQEVEKRSDLSNQEELQAAKNRSFWSTVRNEESSEDLLTKRLTAKASLEVGPRQGRTTREVE</sequence>
<proteinExistence type="predicted"/>
<reference evidence="1 2" key="1">
    <citation type="submission" date="2022-05" db="EMBL/GenBank/DDBJ databases">
        <authorList>
            <consortium name="Genoscope - CEA"/>
            <person name="William W."/>
        </authorList>
    </citation>
    <scope>NUCLEOTIDE SEQUENCE [LARGE SCALE GENOMIC DNA]</scope>
</reference>
<feature type="non-terminal residue" evidence="1">
    <location>
        <position position="228"/>
    </location>
</feature>
<dbReference type="Proteomes" id="UP001159427">
    <property type="component" value="Unassembled WGS sequence"/>
</dbReference>
<organism evidence="1 2">
    <name type="scientific">Porites evermanni</name>
    <dbReference type="NCBI Taxonomy" id="104178"/>
    <lineage>
        <taxon>Eukaryota</taxon>
        <taxon>Metazoa</taxon>
        <taxon>Cnidaria</taxon>
        <taxon>Anthozoa</taxon>
        <taxon>Hexacorallia</taxon>
        <taxon>Scleractinia</taxon>
        <taxon>Fungiina</taxon>
        <taxon>Poritidae</taxon>
        <taxon>Porites</taxon>
    </lineage>
</organism>
<gene>
    <name evidence="1" type="ORF">PEVE_00025433</name>
</gene>
<name>A0ABN8SQ57_9CNID</name>
<accession>A0ABN8SQ57</accession>